<organism evidence="2 3">
    <name type="scientific">Aspergillus turcosus</name>
    <dbReference type="NCBI Taxonomy" id="1245748"/>
    <lineage>
        <taxon>Eukaryota</taxon>
        <taxon>Fungi</taxon>
        <taxon>Dikarya</taxon>
        <taxon>Ascomycota</taxon>
        <taxon>Pezizomycotina</taxon>
        <taxon>Eurotiomycetes</taxon>
        <taxon>Eurotiomycetidae</taxon>
        <taxon>Eurotiales</taxon>
        <taxon>Aspergillaceae</taxon>
        <taxon>Aspergillus</taxon>
        <taxon>Aspergillus subgen. Fumigati</taxon>
    </lineage>
</organism>
<protein>
    <submittedName>
        <fullName evidence="2">Uncharacterized protein</fullName>
    </submittedName>
</protein>
<dbReference type="SUPFAM" id="SSF53254">
    <property type="entry name" value="Phosphoglycerate mutase-like"/>
    <property type="match status" value="1"/>
</dbReference>
<accession>A0A421CT59</accession>
<dbReference type="Gene3D" id="3.40.50.1240">
    <property type="entry name" value="Phosphoglycerate mutase-like"/>
    <property type="match status" value="1"/>
</dbReference>
<dbReference type="InterPro" id="IPR000560">
    <property type="entry name" value="His_Pase_clade-2"/>
</dbReference>
<dbReference type="PANTHER" id="PTHR20963">
    <property type="entry name" value="MULTIPLE INOSITOL POLYPHOSPHATE PHOSPHATASE-RELATED"/>
    <property type="match status" value="1"/>
</dbReference>
<dbReference type="EMBL" id="NIDN02000427">
    <property type="protein sequence ID" value="RLL93051.1"/>
    <property type="molecule type" value="Genomic_DNA"/>
</dbReference>
<comment type="caution">
    <text evidence="2">The sequence shown here is derived from an EMBL/GenBank/DDBJ whole genome shotgun (WGS) entry which is preliminary data.</text>
</comment>
<dbReference type="Proteomes" id="UP000215289">
    <property type="component" value="Unassembled WGS sequence"/>
</dbReference>
<keyword evidence="3" id="KW-1185">Reference proteome</keyword>
<name>A0A421CT59_9EURO</name>
<gene>
    <name evidence="2" type="ORF">CFD26_101085</name>
</gene>
<reference evidence="2 3" key="1">
    <citation type="submission" date="2018-08" db="EMBL/GenBank/DDBJ databases">
        <title>Draft genome sequences of two Aspergillus turcosus clinical strains isolated from bronchoalveolar lavage fluid: one azole-susceptible and the other azole-resistant.</title>
        <authorList>
            <person name="Parent-Michaud M."/>
            <person name="Dufresne P.J."/>
            <person name="Fournier E."/>
            <person name="Martineau C."/>
            <person name="Moreira S."/>
            <person name="Perkins V."/>
            <person name="De Repentigny L."/>
            <person name="Dufresne S.F."/>
        </authorList>
    </citation>
    <scope>NUCLEOTIDE SEQUENCE [LARGE SCALE GENOMIC DNA]</scope>
    <source>
        <strain evidence="2">HMR AF 1038</strain>
    </source>
</reference>
<dbReference type="GO" id="GO:0003993">
    <property type="term" value="F:acid phosphatase activity"/>
    <property type="evidence" value="ECO:0007669"/>
    <property type="project" value="TreeGrafter"/>
</dbReference>
<keyword evidence="1" id="KW-0378">Hydrolase</keyword>
<dbReference type="InterPro" id="IPR029033">
    <property type="entry name" value="His_PPase_superfam"/>
</dbReference>
<dbReference type="OrthoDB" id="6509975at2759"/>
<evidence type="ECO:0000256" key="1">
    <source>
        <dbReference type="ARBA" id="ARBA00022801"/>
    </source>
</evidence>
<proteinExistence type="predicted"/>
<evidence type="ECO:0000313" key="3">
    <source>
        <dbReference type="Proteomes" id="UP000215289"/>
    </source>
</evidence>
<dbReference type="GO" id="GO:0009277">
    <property type="term" value="C:fungal-type cell wall"/>
    <property type="evidence" value="ECO:0007669"/>
    <property type="project" value="TreeGrafter"/>
</dbReference>
<dbReference type="Pfam" id="PF00328">
    <property type="entry name" value="His_Phos_2"/>
    <property type="match status" value="1"/>
</dbReference>
<dbReference type="STRING" id="1245748.A0A421CT59"/>
<dbReference type="AlphaFoldDB" id="A0A421CT59"/>
<evidence type="ECO:0000313" key="2">
    <source>
        <dbReference type="EMBL" id="RLL93051.1"/>
    </source>
</evidence>
<dbReference type="PANTHER" id="PTHR20963:SF23">
    <property type="entry name" value="3-PHYTASE"/>
    <property type="match status" value="1"/>
</dbReference>
<sequence length="167" mass="18028">MKGPGEQGKGVNSTAYTVPDLIMAFTNDDQIAKVTAAMGIFDAEGLLPDDHIPAGYISNVAHWISMRGTVAFEVLHCETKNYFKPNDHSNSTYIRILFNDAVYPVVSCQSGPGRSCPLADYAALIKTEYEAASNFNDFSNVTAPGHPTTIAGASFFTDLTLHLFSLS</sequence>